<evidence type="ECO:0000256" key="7">
    <source>
        <dbReference type="ARBA" id="ARBA00022840"/>
    </source>
</evidence>
<keyword evidence="4 10" id="KW-0808">Transferase</keyword>
<name>G2KS60_MICAA</name>
<dbReference type="HAMAP" id="MF_00185">
    <property type="entry name" value="IPP_trans"/>
    <property type="match status" value="1"/>
</dbReference>
<feature type="site" description="Interaction with substrate tRNA" evidence="10">
    <location>
        <position position="102"/>
    </location>
</feature>
<dbReference type="Pfam" id="PF01715">
    <property type="entry name" value="IPPT"/>
    <property type="match status" value="1"/>
</dbReference>
<comment type="subunit">
    <text evidence="10">Monomer.</text>
</comment>
<evidence type="ECO:0000256" key="2">
    <source>
        <dbReference type="ARBA" id="ARBA00003213"/>
    </source>
</evidence>
<dbReference type="OrthoDB" id="9776390at2"/>
<dbReference type="EMBL" id="CP002382">
    <property type="protein sequence ID" value="AEP08743.1"/>
    <property type="molecule type" value="Genomic_DNA"/>
</dbReference>
<evidence type="ECO:0000256" key="1">
    <source>
        <dbReference type="ARBA" id="ARBA00001946"/>
    </source>
</evidence>
<dbReference type="Proteomes" id="UP000009286">
    <property type="component" value="Chromosome"/>
</dbReference>
<organism evidence="14 15">
    <name type="scientific">Micavibrio aeruginosavorus (strain ARL-13)</name>
    <dbReference type="NCBI Taxonomy" id="856793"/>
    <lineage>
        <taxon>Bacteria</taxon>
        <taxon>Pseudomonadati</taxon>
        <taxon>Bdellovibrionota</taxon>
        <taxon>Bdellovibrionia</taxon>
        <taxon>Bdellovibrionales</taxon>
        <taxon>Pseudobdellovibrionaceae</taxon>
        <taxon>Micavibrio</taxon>
    </lineage>
</organism>
<keyword evidence="7 10" id="KW-0067">ATP-binding</keyword>
<comment type="catalytic activity">
    <reaction evidence="9 10 11">
        <text>adenosine(37) in tRNA + dimethylallyl diphosphate = N(6)-dimethylallyladenosine(37) in tRNA + diphosphate</text>
        <dbReference type="Rhea" id="RHEA:26482"/>
        <dbReference type="Rhea" id="RHEA-COMP:10162"/>
        <dbReference type="Rhea" id="RHEA-COMP:10375"/>
        <dbReference type="ChEBI" id="CHEBI:33019"/>
        <dbReference type="ChEBI" id="CHEBI:57623"/>
        <dbReference type="ChEBI" id="CHEBI:74411"/>
        <dbReference type="ChEBI" id="CHEBI:74415"/>
        <dbReference type="EC" id="2.5.1.75"/>
    </reaction>
</comment>
<evidence type="ECO:0000256" key="8">
    <source>
        <dbReference type="ARBA" id="ARBA00022842"/>
    </source>
</evidence>
<feature type="region of interest" description="Interaction with substrate tRNA" evidence="10">
    <location>
        <begin position="160"/>
        <end position="164"/>
    </location>
</feature>
<dbReference type="InterPro" id="IPR039657">
    <property type="entry name" value="Dimethylallyltransferase"/>
</dbReference>
<dbReference type="STRING" id="856793.MICA_399"/>
<sequence length="316" mass="34776">MNKQRIVIIGGPTASGKSALAVALAQKLDGVVINADSMQVYDALPRLSAQPDSDDQAGIPHRLYAALPPSDICSAQIWRKMALEEIAKAALNGKTPVIVGGTGFYMKALTDGMSPMPDVPVAVRNRAIMIIRSEGLAALQADLARRDPVMAARLHMNDTQRITRAWEVIEATGKSLADWQSAPAEPPPAHLTFDFIALTPPRDWLRERCALRFHHMMDRGVMDEVAQLQDQIDAGTVAETAPITNALGFRPLRALMRGRLPRDIAIERSINETRQYAKRQETWFRHQIAATGAVRALHRLDMPDADQLPASFWDGP</sequence>
<evidence type="ECO:0000256" key="3">
    <source>
        <dbReference type="ARBA" id="ARBA00005842"/>
    </source>
</evidence>
<evidence type="ECO:0000256" key="13">
    <source>
        <dbReference type="RuleBase" id="RU003785"/>
    </source>
</evidence>
<proteinExistence type="inferred from homology"/>
<reference evidence="14 15" key="1">
    <citation type="journal article" date="2011" name="BMC Genomics">
        <title>Genomic insights into an obligate epibiotic bacterial predator: Micavibrio aeruginosavorus ARL-13.</title>
        <authorList>
            <person name="Wang Z."/>
            <person name="Kadouri D."/>
            <person name="Wu M."/>
        </authorList>
    </citation>
    <scope>NUCLEOTIDE SEQUENCE [LARGE SCALE GENOMIC DNA]</scope>
    <source>
        <strain evidence="14 15">ARL-13</strain>
    </source>
</reference>
<accession>G2KS60</accession>
<dbReference type="PANTHER" id="PTHR11088:SF60">
    <property type="entry name" value="TRNA DIMETHYLALLYLTRANSFERASE"/>
    <property type="match status" value="1"/>
</dbReference>
<evidence type="ECO:0000256" key="10">
    <source>
        <dbReference type="HAMAP-Rule" id="MF_00185"/>
    </source>
</evidence>
<dbReference type="GO" id="GO:0005524">
    <property type="term" value="F:ATP binding"/>
    <property type="evidence" value="ECO:0007669"/>
    <property type="project" value="UniProtKB-UniRule"/>
</dbReference>
<comment type="function">
    <text evidence="2 10 12">Catalyzes the transfer of a dimethylallyl group onto the adenine at position 37 in tRNAs that read codons beginning with uridine, leading to the formation of N6-(dimethylallyl)adenosine (i(6)A).</text>
</comment>
<comment type="caution">
    <text evidence="10">Lacks conserved residue(s) required for the propagation of feature annotation.</text>
</comment>
<dbReference type="RefSeq" id="WP_014101966.1">
    <property type="nucleotide sequence ID" value="NC_016026.1"/>
</dbReference>
<dbReference type="Gene3D" id="3.40.50.300">
    <property type="entry name" value="P-loop containing nucleotide triphosphate hydrolases"/>
    <property type="match status" value="1"/>
</dbReference>
<dbReference type="InterPro" id="IPR027417">
    <property type="entry name" value="P-loop_NTPase"/>
</dbReference>
<evidence type="ECO:0000256" key="5">
    <source>
        <dbReference type="ARBA" id="ARBA00022694"/>
    </source>
</evidence>
<protein>
    <recommendedName>
        <fullName evidence="10">tRNA dimethylallyltransferase</fullName>
        <ecNumber evidence="10">2.5.1.75</ecNumber>
    </recommendedName>
    <alternativeName>
        <fullName evidence="10">Dimethylallyl diphosphate:tRNA dimethylallyltransferase</fullName>
        <shortName evidence="10">DMAPP:tRNA dimethylallyltransferase</shortName>
        <shortName evidence="10">DMATase</shortName>
    </alternativeName>
    <alternativeName>
        <fullName evidence="10">Isopentenyl-diphosphate:tRNA isopentenyltransferase</fullName>
        <shortName evidence="10">IPP transferase</shortName>
        <shortName evidence="10">IPPT</shortName>
        <shortName evidence="10">IPTase</shortName>
    </alternativeName>
</protein>
<dbReference type="SUPFAM" id="SSF52540">
    <property type="entry name" value="P-loop containing nucleoside triphosphate hydrolases"/>
    <property type="match status" value="2"/>
</dbReference>
<feature type="binding site" evidence="10">
    <location>
        <begin position="13"/>
        <end position="18"/>
    </location>
    <ligand>
        <name>substrate</name>
    </ligand>
</feature>
<keyword evidence="5 10" id="KW-0819">tRNA processing</keyword>
<feature type="binding site" evidence="10">
    <location>
        <begin position="11"/>
        <end position="18"/>
    </location>
    <ligand>
        <name>ATP</name>
        <dbReference type="ChEBI" id="CHEBI:30616"/>
    </ligand>
</feature>
<dbReference type="KEGG" id="mai:MICA_399"/>
<dbReference type="AlphaFoldDB" id="G2KS60"/>
<feature type="region of interest" description="Interaction with substrate tRNA" evidence="10">
    <location>
        <begin position="36"/>
        <end position="39"/>
    </location>
</feature>
<evidence type="ECO:0000256" key="6">
    <source>
        <dbReference type="ARBA" id="ARBA00022741"/>
    </source>
</evidence>
<keyword evidence="15" id="KW-1185">Reference proteome</keyword>
<dbReference type="Gene3D" id="1.10.20.140">
    <property type="match status" value="1"/>
</dbReference>
<feature type="site" description="Interaction with substrate tRNA" evidence="10">
    <location>
        <position position="124"/>
    </location>
</feature>
<keyword evidence="6 10" id="KW-0547">Nucleotide-binding</keyword>
<dbReference type="InterPro" id="IPR018022">
    <property type="entry name" value="IPT"/>
</dbReference>
<evidence type="ECO:0000256" key="4">
    <source>
        <dbReference type="ARBA" id="ARBA00022679"/>
    </source>
</evidence>
<dbReference type="NCBIfam" id="TIGR00174">
    <property type="entry name" value="miaA"/>
    <property type="match status" value="1"/>
</dbReference>
<gene>
    <name evidence="10 14" type="primary">miaA</name>
    <name evidence="14" type="ordered locus">MICA_399</name>
</gene>
<evidence type="ECO:0000256" key="11">
    <source>
        <dbReference type="RuleBase" id="RU003783"/>
    </source>
</evidence>
<evidence type="ECO:0000313" key="14">
    <source>
        <dbReference type="EMBL" id="AEP08743.1"/>
    </source>
</evidence>
<dbReference type="EC" id="2.5.1.75" evidence="10"/>
<comment type="similarity">
    <text evidence="3 10 13">Belongs to the IPP transferase family.</text>
</comment>
<dbReference type="GO" id="GO:0006400">
    <property type="term" value="P:tRNA modification"/>
    <property type="evidence" value="ECO:0007669"/>
    <property type="project" value="TreeGrafter"/>
</dbReference>
<dbReference type="PANTHER" id="PTHR11088">
    <property type="entry name" value="TRNA DIMETHYLALLYLTRANSFERASE"/>
    <property type="match status" value="1"/>
</dbReference>
<evidence type="ECO:0000256" key="9">
    <source>
        <dbReference type="ARBA" id="ARBA00049563"/>
    </source>
</evidence>
<comment type="cofactor">
    <cofactor evidence="1 10">
        <name>Mg(2+)</name>
        <dbReference type="ChEBI" id="CHEBI:18420"/>
    </cofactor>
</comment>
<dbReference type="GO" id="GO:0052381">
    <property type="term" value="F:tRNA dimethylallyltransferase activity"/>
    <property type="evidence" value="ECO:0007669"/>
    <property type="project" value="UniProtKB-UniRule"/>
</dbReference>
<evidence type="ECO:0000256" key="12">
    <source>
        <dbReference type="RuleBase" id="RU003784"/>
    </source>
</evidence>
<keyword evidence="8 10" id="KW-0460">Magnesium</keyword>
<dbReference type="HOGENOM" id="CLU_032616_0_1_5"/>
<evidence type="ECO:0000313" key="15">
    <source>
        <dbReference type="Proteomes" id="UP000009286"/>
    </source>
</evidence>
<dbReference type="eggNOG" id="COG0324">
    <property type="taxonomic scope" value="Bacteria"/>
</dbReference>